<dbReference type="InterPro" id="IPR036249">
    <property type="entry name" value="Thioredoxin-like_sf"/>
</dbReference>
<dbReference type="Proteomes" id="UP000826550">
    <property type="component" value="Chromosome"/>
</dbReference>
<dbReference type="EMBL" id="CP048268">
    <property type="protein sequence ID" value="QYN52532.1"/>
    <property type="molecule type" value="Genomic_DNA"/>
</dbReference>
<dbReference type="SUPFAM" id="SSF52833">
    <property type="entry name" value="Thioredoxin-like"/>
    <property type="match status" value="1"/>
</dbReference>
<protein>
    <submittedName>
        <fullName evidence="1">DsbA family protein</fullName>
    </submittedName>
</protein>
<proteinExistence type="predicted"/>
<dbReference type="RefSeq" id="WP_220220946.1">
    <property type="nucleotide sequence ID" value="NZ_CP048268.1"/>
</dbReference>
<gene>
    <name evidence="1" type="ORF">GYM71_03560</name>
</gene>
<dbReference type="Pfam" id="PF13743">
    <property type="entry name" value="Thioredoxin_5"/>
    <property type="match status" value="1"/>
</dbReference>
<keyword evidence="2" id="KW-1185">Reference proteome</keyword>
<accession>A0ABX8W9R2</accession>
<evidence type="ECO:0000313" key="2">
    <source>
        <dbReference type="Proteomes" id="UP000826550"/>
    </source>
</evidence>
<sequence>MFEIFLFVNPIGLYCYDTEVLIKDAIDELNINSCFHFIPVTNSKVIKEDIIRRKTSGQIINDIPEYTMASYQALRNYHAIKFEYGNRKARCYLVSLQKAVSGDFNVYSQDLPEQVALDLGLDFNRINSSKISKYVDDSIQQDKDLARKFNVKNIPTTIIFNESGNYNGILLEGIVAHDKLIALFKNSACNQIPDEPKEENSYYPTRHLRLM</sequence>
<organism evidence="1 2">
    <name type="scientific">Lactobacillus panisapium</name>
    <dbReference type="NCBI Taxonomy" id="2012495"/>
    <lineage>
        <taxon>Bacteria</taxon>
        <taxon>Bacillati</taxon>
        <taxon>Bacillota</taxon>
        <taxon>Bacilli</taxon>
        <taxon>Lactobacillales</taxon>
        <taxon>Lactobacillaceae</taxon>
        <taxon>Lactobacillus</taxon>
    </lineage>
</organism>
<name>A0ABX8W9R2_9LACO</name>
<evidence type="ECO:0000313" key="1">
    <source>
        <dbReference type="EMBL" id="QYN52532.1"/>
    </source>
</evidence>
<reference evidence="1 2" key="1">
    <citation type="submission" date="2020-01" db="EMBL/GenBank/DDBJ databases">
        <title>Vast differences in strain-level diversity in the gut microbiota of two closely related honey bee species.</title>
        <authorList>
            <person name="Ellegaard K.M."/>
            <person name="Suenami S."/>
            <person name="Miyazaki R."/>
            <person name="Engel P."/>
        </authorList>
    </citation>
    <scope>NUCLEOTIDE SEQUENCE [LARGE SCALE GENOMIC DNA]</scope>
    <source>
        <strain evidence="1 2">ESL0416</strain>
    </source>
</reference>
<dbReference type="Gene3D" id="3.40.30.10">
    <property type="entry name" value="Glutaredoxin"/>
    <property type="match status" value="1"/>
</dbReference>